<feature type="domain" description="PRC-barrel" evidence="2">
    <location>
        <begin position="51"/>
        <end position="122"/>
    </location>
</feature>
<gene>
    <name evidence="3" type="ORF">NTH_02754</name>
</gene>
<accession>A0ABY5MJU7</accession>
<dbReference type="Gene3D" id="2.30.30.240">
    <property type="entry name" value="PRC-barrel domain"/>
    <property type="match status" value="1"/>
</dbReference>
<evidence type="ECO:0000313" key="4">
    <source>
        <dbReference type="Proteomes" id="UP001342418"/>
    </source>
</evidence>
<keyword evidence="4" id="KW-1185">Reference proteome</keyword>
<evidence type="ECO:0000259" key="2">
    <source>
        <dbReference type="Pfam" id="PF05239"/>
    </source>
</evidence>
<dbReference type="PANTHER" id="PTHR36505:SF1">
    <property type="entry name" value="BLR1072 PROTEIN"/>
    <property type="match status" value="1"/>
</dbReference>
<dbReference type="InterPro" id="IPR027275">
    <property type="entry name" value="PRC-brl_dom"/>
</dbReference>
<keyword evidence="1" id="KW-0732">Signal</keyword>
<dbReference type="RefSeq" id="WP_338530519.1">
    <property type="nucleotide sequence ID" value="NZ_CP030941.1"/>
</dbReference>
<feature type="chain" id="PRO_5047548190" description="PRC-barrel domain-containing protein" evidence="1">
    <location>
        <begin position="23"/>
        <end position="131"/>
    </location>
</feature>
<feature type="signal peptide" evidence="1">
    <location>
        <begin position="1"/>
        <end position="22"/>
    </location>
</feature>
<dbReference type="EMBL" id="CP030941">
    <property type="protein sequence ID" value="UUP18274.1"/>
    <property type="molecule type" value="Genomic_DNA"/>
</dbReference>
<evidence type="ECO:0000256" key="1">
    <source>
        <dbReference type="SAM" id="SignalP"/>
    </source>
</evidence>
<sequence>MGGRHILLLLAIPAYLVGPASAQDGPGTGASNVLVEVTDRDNLHISRLNISVEDLRGMTVYGANNEQIGDVEEVLATPDGRVAAVTLDVGGFLGVRERTVVISLDQIELDGLRMVLNMTKEEVESLPEWGG</sequence>
<protein>
    <recommendedName>
        <fullName evidence="2">PRC-barrel domain-containing protein</fullName>
    </recommendedName>
</protein>
<dbReference type="Proteomes" id="UP001342418">
    <property type="component" value="Chromosome"/>
</dbReference>
<dbReference type="Pfam" id="PF05239">
    <property type="entry name" value="PRC"/>
    <property type="match status" value="1"/>
</dbReference>
<proteinExistence type="predicted"/>
<organism evidence="3 4">
    <name type="scientific">Nitratireductor thuwali</name>
    <dbReference type="NCBI Taxonomy" id="2267699"/>
    <lineage>
        <taxon>Bacteria</taxon>
        <taxon>Pseudomonadati</taxon>
        <taxon>Pseudomonadota</taxon>
        <taxon>Alphaproteobacteria</taxon>
        <taxon>Hyphomicrobiales</taxon>
        <taxon>Phyllobacteriaceae</taxon>
        <taxon>Nitratireductor</taxon>
    </lineage>
</organism>
<evidence type="ECO:0000313" key="3">
    <source>
        <dbReference type="EMBL" id="UUP18274.1"/>
    </source>
</evidence>
<dbReference type="PANTHER" id="PTHR36505">
    <property type="entry name" value="BLR1072 PROTEIN"/>
    <property type="match status" value="1"/>
</dbReference>
<dbReference type="InterPro" id="IPR011033">
    <property type="entry name" value="PRC_barrel-like_sf"/>
</dbReference>
<dbReference type="SUPFAM" id="SSF50346">
    <property type="entry name" value="PRC-barrel domain"/>
    <property type="match status" value="1"/>
</dbReference>
<name>A0ABY5MJU7_9HYPH</name>
<reference evidence="3 4" key="1">
    <citation type="submission" date="2018-07" db="EMBL/GenBank/DDBJ databases">
        <title>Genome sequence of Nitratireductor thuwali#1536.</title>
        <authorList>
            <person name="Michoud G."/>
            <person name="Merlino G."/>
            <person name="Sefrji F.O."/>
            <person name="Daffonchio D."/>
        </authorList>
    </citation>
    <scope>NUCLEOTIDE SEQUENCE [LARGE SCALE GENOMIC DNA]</scope>
    <source>
        <strain evidence="4">Nit1536</strain>
    </source>
</reference>